<name>A0A5M9JUP2_MONFR</name>
<dbReference type="Gene3D" id="3.30.300.90">
    <property type="entry name" value="BolA-like"/>
    <property type="match status" value="1"/>
</dbReference>
<dbReference type="PANTHER" id="PTHR46188:SF1">
    <property type="entry name" value="BOLA-LIKE PROTEIN 3"/>
    <property type="match status" value="1"/>
</dbReference>
<evidence type="ECO:0000313" key="3">
    <source>
        <dbReference type="EMBL" id="KAA8572173.1"/>
    </source>
</evidence>
<dbReference type="Pfam" id="PF01722">
    <property type="entry name" value="BolA"/>
    <property type="match status" value="1"/>
</dbReference>
<proteinExistence type="inferred from homology"/>
<dbReference type="InterPro" id="IPR002634">
    <property type="entry name" value="BolA"/>
</dbReference>
<protein>
    <recommendedName>
        <fullName evidence="5">Bola-like protein</fullName>
    </recommendedName>
</protein>
<dbReference type="GO" id="GO:0005759">
    <property type="term" value="C:mitochondrial matrix"/>
    <property type="evidence" value="ECO:0007669"/>
    <property type="project" value="TreeGrafter"/>
</dbReference>
<dbReference type="PANTHER" id="PTHR46188">
    <property type="entry name" value="BOLA-LIKE PROTEIN 3"/>
    <property type="match status" value="1"/>
</dbReference>
<accession>A0A5M9JUP2</accession>
<dbReference type="EMBL" id="VICG01000005">
    <property type="protein sequence ID" value="KAA8572173.1"/>
    <property type="molecule type" value="Genomic_DNA"/>
</dbReference>
<dbReference type="SUPFAM" id="SSF82657">
    <property type="entry name" value="BolA-like"/>
    <property type="match status" value="1"/>
</dbReference>
<evidence type="ECO:0000256" key="2">
    <source>
        <dbReference type="RuleBase" id="RU003860"/>
    </source>
</evidence>
<reference evidence="3 4" key="1">
    <citation type="submission" date="2019-06" db="EMBL/GenBank/DDBJ databases">
        <title>Genome Sequence of the Brown Rot Fungal Pathogen Monilinia fructicola.</title>
        <authorList>
            <person name="De Miccolis Angelini R.M."/>
            <person name="Landi L."/>
            <person name="Abate D."/>
            <person name="Pollastro S."/>
            <person name="Romanazzi G."/>
            <person name="Faretra F."/>
        </authorList>
    </citation>
    <scope>NUCLEOTIDE SEQUENCE [LARGE SCALE GENOMIC DNA]</scope>
    <source>
        <strain evidence="3 4">Mfrc123</strain>
    </source>
</reference>
<comment type="caution">
    <text evidence="3">The sequence shown here is derived from an EMBL/GenBank/DDBJ whole genome shotgun (WGS) entry which is preliminary data.</text>
</comment>
<sequence>MDKSAFTGLRHCLRTQAPLRTTFNGSLRSVAKLHESNTCAAQNIRAYSTPAINSPRALPRSRASYPSSSPLSHLRFYSSESPSAIKDAVGTGAEGVTEEANRTADILQAPDHLDEAEKKIWVLLNKELSPTKLQVQDISGGCGSMYGIEVVSEKFRGLNMLKQQRLVNKVLGEEIKGWHGVQLRTSVP</sequence>
<dbReference type="Proteomes" id="UP000322873">
    <property type="component" value="Unassembled WGS sequence"/>
</dbReference>
<gene>
    <name evidence="3" type="ORF">EYC84_002084</name>
</gene>
<comment type="similarity">
    <text evidence="1 2">Belongs to the BolA/IbaG family.</text>
</comment>
<evidence type="ECO:0008006" key="5">
    <source>
        <dbReference type="Google" id="ProtNLM"/>
    </source>
</evidence>
<organism evidence="3 4">
    <name type="scientific">Monilinia fructicola</name>
    <name type="common">Brown rot fungus</name>
    <name type="synonym">Ciboria fructicola</name>
    <dbReference type="NCBI Taxonomy" id="38448"/>
    <lineage>
        <taxon>Eukaryota</taxon>
        <taxon>Fungi</taxon>
        <taxon>Dikarya</taxon>
        <taxon>Ascomycota</taxon>
        <taxon>Pezizomycotina</taxon>
        <taxon>Leotiomycetes</taxon>
        <taxon>Helotiales</taxon>
        <taxon>Sclerotiniaceae</taxon>
        <taxon>Monilinia</taxon>
    </lineage>
</organism>
<dbReference type="InterPro" id="IPR052275">
    <property type="entry name" value="Mt_Fe-S_assembly_factor"/>
</dbReference>
<evidence type="ECO:0000256" key="1">
    <source>
        <dbReference type="ARBA" id="ARBA00005578"/>
    </source>
</evidence>
<dbReference type="InterPro" id="IPR036065">
    <property type="entry name" value="BolA-like_sf"/>
</dbReference>
<dbReference type="VEuPathDB" id="FungiDB:MFRU_060g00390"/>
<keyword evidence="4" id="KW-1185">Reference proteome</keyword>
<evidence type="ECO:0000313" key="4">
    <source>
        <dbReference type="Proteomes" id="UP000322873"/>
    </source>
</evidence>
<dbReference type="AlphaFoldDB" id="A0A5M9JUP2"/>